<feature type="transmembrane region" description="Helical" evidence="6">
    <location>
        <begin position="264"/>
        <end position="285"/>
    </location>
</feature>
<feature type="transmembrane region" description="Helical" evidence="6">
    <location>
        <begin position="148"/>
        <end position="168"/>
    </location>
</feature>
<organism evidence="8 9">
    <name type="scientific">Lentithecium fluviatile CBS 122367</name>
    <dbReference type="NCBI Taxonomy" id="1168545"/>
    <lineage>
        <taxon>Eukaryota</taxon>
        <taxon>Fungi</taxon>
        <taxon>Dikarya</taxon>
        <taxon>Ascomycota</taxon>
        <taxon>Pezizomycotina</taxon>
        <taxon>Dothideomycetes</taxon>
        <taxon>Pleosporomycetidae</taxon>
        <taxon>Pleosporales</taxon>
        <taxon>Massarineae</taxon>
        <taxon>Lentitheciaceae</taxon>
        <taxon>Lentithecium</taxon>
    </lineage>
</organism>
<dbReference type="AlphaFoldDB" id="A0A6G1JDY0"/>
<evidence type="ECO:0000256" key="2">
    <source>
        <dbReference type="ARBA" id="ARBA00022692"/>
    </source>
</evidence>
<reference evidence="8" key="1">
    <citation type="journal article" date="2020" name="Stud. Mycol.">
        <title>101 Dothideomycetes genomes: a test case for predicting lifestyles and emergence of pathogens.</title>
        <authorList>
            <person name="Haridas S."/>
            <person name="Albert R."/>
            <person name="Binder M."/>
            <person name="Bloem J."/>
            <person name="Labutti K."/>
            <person name="Salamov A."/>
            <person name="Andreopoulos B."/>
            <person name="Baker S."/>
            <person name="Barry K."/>
            <person name="Bills G."/>
            <person name="Bluhm B."/>
            <person name="Cannon C."/>
            <person name="Castanera R."/>
            <person name="Culley D."/>
            <person name="Daum C."/>
            <person name="Ezra D."/>
            <person name="Gonzalez J."/>
            <person name="Henrissat B."/>
            <person name="Kuo A."/>
            <person name="Liang C."/>
            <person name="Lipzen A."/>
            <person name="Lutzoni F."/>
            <person name="Magnuson J."/>
            <person name="Mondo S."/>
            <person name="Nolan M."/>
            <person name="Ohm R."/>
            <person name="Pangilinan J."/>
            <person name="Park H.-J."/>
            <person name="Ramirez L."/>
            <person name="Alfaro M."/>
            <person name="Sun H."/>
            <person name="Tritt A."/>
            <person name="Yoshinaga Y."/>
            <person name="Zwiers L.-H."/>
            <person name="Turgeon B."/>
            <person name="Goodwin S."/>
            <person name="Spatafora J."/>
            <person name="Crous P."/>
            <person name="Grigoriev I."/>
        </authorList>
    </citation>
    <scope>NUCLEOTIDE SEQUENCE</scope>
    <source>
        <strain evidence="8">CBS 122367</strain>
    </source>
</reference>
<gene>
    <name evidence="8" type="ORF">K458DRAFT_427969</name>
</gene>
<dbReference type="Pfam" id="PF20684">
    <property type="entry name" value="Fung_rhodopsin"/>
    <property type="match status" value="1"/>
</dbReference>
<feature type="transmembrane region" description="Helical" evidence="6">
    <location>
        <begin position="220"/>
        <end position="244"/>
    </location>
</feature>
<evidence type="ECO:0000259" key="7">
    <source>
        <dbReference type="Pfam" id="PF20684"/>
    </source>
</evidence>
<evidence type="ECO:0000256" key="4">
    <source>
        <dbReference type="ARBA" id="ARBA00023136"/>
    </source>
</evidence>
<evidence type="ECO:0000256" key="3">
    <source>
        <dbReference type="ARBA" id="ARBA00022989"/>
    </source>
</evidence>
<feature type="transmembrane region" description="Helical" evidence="6">
    <location>
        <begin position="103"/>
        <end position="136"/>
    </location>
</feature>
<dbReference type="Proteomes" id="UP000799291">
    <property type="component" value="Unassembled WGS sequence"/>
</dbReference>
<keyword evidence="4 6" id="KW-0472">Membrane</keyword>
<keyword evidence="2 6" id="KW-0812">Transmembrane</keyword>
<dbReference type="OrthoDB" id="5329176at2759"/>
<accession>A0A6G1JDY0</accession>
<keyword evidence="9" id="KW-1185">Reference proteome</keyword>
<dbReference type="EMBL" id="MU005573">
    <property type="protein sequence ID" value="KAF2688375.1"/>
    <property type="molecule type" value="Genomic_DNA"/>
</dbReference>
<dbReference type="PANTHER" id="PTHR33048">
    <property type="entry name" value="PTH11-LIKE INTEGRAL MEMBRANE PROTEIN (AFU_ORTHOLOGUE AFUA_5G11245)"/>
    <property type="match status" value="1"/>
</dbReference>
<sequence length="356" mass="39807">MPGGSQNTVSIPKEKFPPSYYTADRGWVLMGVAIGFTIIELIAFGLRGFARRLRKLPYNRDDVIMTIALICNLAMNSMAIVVVPKAGVGQHTVVTLFRGKDFHFGSLATLIVFPVFYAAALTTSKLAILSLFLGIFTMGITRRITQAIVIIVVVHGIIGTFMTIFQCSPMSDTWKKMTRNDCFDTQALFKWNCLPNVITDLIMLALPIPKVWSLKAPKRVKIGVTVMLLMATIGIVSSIIRTVGFFESGKIFSDPRWYTADLNAYSIAETGTYFLAACFSTYKVLGRYFKSRRVTRLMDRWGLLSQPPAAPYFVRRVPLDEEMQKRSDSNKPPRGFDSMVLSEIASDDTDSRKECV</sequence>
<comment type="similarity">
    <text evidence="5">Belongs to the SAT4 family.</text>
</comment>
<keyword evidence="3 6" id="KW-1133">Transmembrane helix</keyword>
<protein>
    <recommendedName>
        <fullName evidence="7">Rhodopsin domain-containing protein</fullName>
    </recommendedName>
</protein>
<evidence type="ECO:0000313" key="9">
    <source>
        <dbReference type="Proteomes" id="UP000799291"/>
    </source>
</evidence>
<evidence type="ECO:0000256" key="5">
    <source>
        <dbReference type="ARBA" id="ARBA00038359"/>
    </source>
</evidence>
<evidence type="ECO:0000256" key="6">
    <source>
        <dbReference type="SAM" id="Phobius"/>
    </source>
</evidence>
<feature type="domain" description="Rhodopsin" evidence="7">
    <location>
        <begin position="46"/>
        <end position="284"/>
    </location>
</feature>
<feature type="transmembrane region" description="Helical" evidence="6">
    <location>
        <begin position="62"/>
        <end position="83"/>
    </location>
</feature>
<dbReference type="InterPro" id="IPR049326">
    <property type="entry name" value="Rhodopsin_dom_fungi"/>
</dbReference>
<name>A0A6G1JDY0_9PLEO</name>
<proteinExistence type="inferred from homology"/>
<evidence type="ECO:0000313" key="8">
    <source>
        <dbReference type="EMBL" id="KAF2688375.1"/>
    </source>
</evidence>
<feature type="transmembrane region" description="Helical" evidence="6">
    <location>
        <begin position="27"/>
        <end position="50"/>
    </location>
</feature>
<dbReference type="PANTHER" id="PTHR33048:SF47">
    <property type="entry name" value="INTEGRAL MEMBRANE PROTEIN-RELATED"/>
    <property type="match status" value="1"/>
</dbReference>
<dbReference type="InterPro" id="IPR052337">
    <property type="entry name" value="SAT4-like"/>
</dbReference>
<evidence type="ECO:0000256" key="1">
    <source>
        <dbReference type="ARBA" id="ARBA00004141"/>
    </source>
</evidence>
<dbReference type="GO" id="GO:0016020">
    <property type="term" value="C:membrane"/>
    <property type="evidence" value="ECO:0007669"/>
    <property type="project" value="UniProtKB-SubCell"/>
</dbReference>
<feature type="transmembrane region" description="Helical" evidence="6">
    <location>
        <begin position="188"/>
        <end position="208"/>
    </location>
</feature>
<comment type="subcellular location">
    <subcellularLocation>
        <location evidence="1">Membrane</location>
        <topology evidence="1">Multi-pass membrane protein</topology>
    </subcellularLocation>
</comment>